<name>A0A560D970_9BRAD</name>
<evidence type="ECO:0000313" key="2">
    <source>
        <dbReference type="EMBL" id="TWA93557.1"/>
    </source>
</evidence>
<reference evidence="2 3" key="1">
    <citation type="submission" date="2019-06" db="EMBL/GenBank/DDBJ databases">
        <title>Genomic Encyclopedia of Type Strains, Phase IV (KMG-V): Genome sequencing to study the core and pangenomes of soil and plant-associated prokaryotes.</title>
        <authorList>
            <person name="Whitman W."/>
        </authorList>
    </citation>
    <scope>NUCLEOTIDE SEQUENCE [LARGE SCALE GENOMIC DNA]</scope>
    <source>
        <strain evidence="2 3">BR 510</strain>
    </source>
</reference>
<evidence type="ECO:0000256" key="1">
    <source>
        <dbReference type="SAM" id="Phobius"/>
    </source>
</evidence>
<keyword evidence="1" id="KW-0472">Membrane</keyword>
<organism evidence="2 3">
    <name type="scientific">Bradyrhizobium stylosanthis</name>
    <dbReference type="NCBI Taxonomy" id="1803665"/>
    <lineage>
        <taxon>Bacteria</taxon>
        <taxon>Pseudomonadati</taxon>
        <taxon>Pseudomonadota</taxon>
        <taxon>Alphaproteobacteria</taxon>
        <taxon>Hyphomicrobiales</taxon>
        <taxon>Nitrobacteraceae</taxon>
        <taxon>Bradyrhizobium</taxon>
    </lineage>
</organism>
<keyword evidence="1" id="KW-0812">Transmembrane</keyword>
<proteinExistence type="predicted"/>
<dbReference type="EMBL" id="VITK01000009">
    <property type="protein sequence ID" value="TWA93557.1"/>
    <property type="molecule type" value="Genomic_DNA"/>
</dbReference>
<dbReference type="OrthoDB" id="9810734at2"/>
<sequence>MPSDQRIKAAGADNLDVLSAVWILSCIDENPILTYEGISSRLGLPEAFDIRGLVRGRRELFRPGVLESRLDAWKRQMISGRSLPSWISEISDAEERKAAINAITRNDVFRNQFRASPEAPKSDVQIIDWGLNHIERLRKFAIEEKEARSKKWSTVIIPLASLLLAFVSVIGTTWVQWSSIREQRELKRYEVSFKPRQEAYTAFMSSFTNAFLYADTSDRDRLDGAIARMESSYYLFEPFLPEEARRSVYEEFNSFIGLCNKLLEASRASPSRRDNPSDEFTVKFAKSKTFFRRNLYQALFLDADNRM</sequence>
<keyword evidence="1" id="KW-1133">Transmembrane helix</keyword>
<feature type="transmembrane region" description="Helical" evidence="1">
    <location>
        <begin position="155"/>
        <end position="177"/>
    </location>
</feature>
<protein>
    <submittedName>
        <fullName evidence="2">Uncharacterized protein</fullName>
    </submittedName>
</protein>
<evidence type="ECO:0000313" key="3">
    <source>
        <dbReference type="Proteomes" id="UP000319949"/>
    </source>
</evidence>
<accession>A0A560D970</accession>
<keyword evidence="3" id="KW-1185">Reference proteome</keyword>
<dbReference type="AlphaFoldDB" id="A0A560D970"/>
<dbReference type="Proteomes" id="UP000319949">
    <property type="component" value="Unassembled WGS sequence"/>
</dbReference>
<comment type="caution">
    <text evidence="2">The sequence shown here is derived from an EMBL/GenBank/DDBJ whole genome shotgun (WGS) entry which is preliminary data.</text>
</comment>
<dbReference type="RefSeq" id="WP_145668183.1">
    <property type="nucleotide sequence ID" value="NZ_VITK01000009.1"/>
</dbReference>
<gene>
    <name evidence="2" type="ORF">FBZ96_1097</name>
</gene>